<comment type="caution">
    <text evidence="2">The sequence shown here is derived from an EMBL/GenBank/DDBJ whole genome shotgun (WGS) entry which is preliminary data.</text>
</comment>
<reference evidence="2 3" key="1">
    <citation type="submission" date="2020-08" db="EMBL/GenBank/DDBJ databases">
        <title>Genomic Encyclopedia of Type Strains, Phase IV (KMG-V): Genome sequencing to study the core and pangenomes of soil and plant-associated prokaryotes.</title>
        <authorList>
            <person name="Whitman W."/>
        </authorList>
    </citation>
    <scope>NUCLEOTIDE SEQUENCE [LARGE SCALE GENOMIC DNA]</scope>
    <source>
        <strain evidence="2 3">SEMIA 4084</strain>
    </source>
</reference>
<organism evidence="2 3">
    <name type="scientific">Rhizobium giardinii</name>
    <dbReference type="NCBI Taxonomy" id="56731"/>
    <lineage>
        <taxon>Bacteria</taxon>
        <taxon>Pseudomonadati</taxon>
        <taxon>Pseudomonadota</taxon>
        <taxon>Alphaproteobacteria</taxon>
        <taxon>Hyphomicrobiales</taxon>
        <taxon>Rhizobiaceae</taxon>
        <taxon>Rhizobium/Agrobacterium group</taxon>
        <taxon>Rhizobium</taxon>
    </lineage>
</organism>
<dbReference type="EMBL" id="JACHBK010000014">
    <property type="protein sequence ID" value="MBB5538622.1"/>
    <property type="molecule type" value="Genomic_DNA"/>
</dbReference>
<evidence type="ECO:0000313" key="3">
    <source>
        <dbReference type="Proteomes" id="UP000585507"/>
    </source>
</evidence>
<evidence type="ECO:0000256" key="1">
    <source>
        <dbReference type="SAM" id="SignalP"/>
    </source>
</evidence>
<dbReference type="RefSeq" id="WP_018330087.1">
    <property type="nucleotide sequence ID" value="NZ_JACHBK010000014.1"/>
</dbReference>
<sequence>MRTLLFTVASLFAAGSAAASSIEAVTTGQDANTSISQISCAQCPPPVIEKKTGYVVPDVAPGTERVEVKQINGEMKLVRTEAWLGGSPVVFITKASAEAVKAAQAEMQPTEHLAEAATADPLPAEAQATAALPVIDGTVKTSAVSSASMAGMAAVTPHDSRSQEVDLENFQLRLK</sequence>
<keyword evidence="3" id="KW-1185">Reference proteome</keyword>
<evidence type="ECO:0000313" key="2">
    <source>
        <dbReference type="EMBL" id="MBB5538622.1"/>
    </source>
</evidence>
<accession>A0A7W8XBC2</accession>
<keyword evidence="1" id="KW-0732">Signal</keyword>
<protein>
    <submittedName>
        <fullName evidence="2">Uncharacterized protein</fullName>
    </submittedName>
</protein>
<dbReference type="InterPro" id="IPR049748">
    <property type="entry name" value="HPE1-like_N_CxxC"/>
</dbReference>
<proteinExistence type="predicted"/>
<dbReference type="AlphaFoldDB" id="A0A7W8XBC2"/>
<name>A0A7W8XBC2_9HYPH</name>
<dbReference type="NCBIfam" id="NF041110">
    <property type="entry name" value="HPE1_fam_CxxC"/>
    <property type="match status" value="1"/>
</dbReference>
<feature type="chain" id="PRO_5030697401" evidence="1">
    <location>
        <begin position="20"/>
        <end position="175"/>
    </location>
</feature>
<dbReference type="Proteomes" id="UP000585507">
    <property type="component" value="Unassembled WGS sequence"/>
</dbReference>
<gene>
    <name evidence="2" type="ORF">GGD55_005361</name>
</gene>
<feature type="signal peptide" evidence="1">
    <location>
        <begin position="1"/>
        <end position="19"/>
    </location>
</feature>